<dbReference type="SUPFAM" id="SSF55073">
    <property type="entry name" value="Nucleotide cyclase"/>
    <property type="match status" value="1"/>
</dbReference>
<dbReference type="AlphaFoldDB" id="A0A1S2KYW5"/>
<keyword evidence="1" id="KW-1133">Transmembrane helix</keyword>
<dbReference type="InterPro" id="IPR050469">
    <property type="entry name" value="Diguanylate_Cyclase"/>
</dbReference>
<dbReference type="Proteomes" id="UP000180175">
    <property type="component" value="Chromosome"/>
</dbReference>
<dbReference type="OrthoDB" id="9759607at2"/>
<dbReference type="EMBL" id="CP063356">
    <property type="protein sequence ID" value="QOY35660.1"/>
    <property type="molecule type" value="Genomic_DNA"/>
</dbReference>
<dbReference type="NCBIfam" id="TIGR00254">
    <property type="entry name" value="GGDEF"/>
    <property type="match status" value="1"/>
</dbReference>
<feature type="domain" description="GGDEF" evidence="2">
    <location>
        <begin position="82"/>
        <end position="211"/>
    </location>
</feature>
<dbReference type="EMBL" id="LQXD01000199">
    <property type="protein sequence ID" value="OIJ04525.1"/>
    <property type="molecule type" value="Genomic_DNA"/>
</dbReference>
<accession>A0A1S2KYW5</accession>
<evidence type="ECO:0000313" key="3">
    <source>
        <dbReference type="EMBL" id="OIJ04525.1"/>
    </source>
</evidence>
<dbReference type="CDD" id="cd01949">
    <property type="entry name" value="GGDEF"/>
    <property type="match status" value="1"/>
</dbReference>
<dbReference type="Pfam" id="PF00990">
    <property type="entry name" value="GGDEF"/>
    <property type="match status" value="1"/>
</dbReference>
<feature type="transmembrane region" description="Helical" evidence="1">
    <location>
        <begin position="7"/>
        <end position="24"/>
    </location>
</feature>
<dbReference type="InterPro" id="IPR029787">
    <property type="entry name" value="Nucleotide_cyclase"/>
</dbReference>
<name>A0A1S2KYW5_9BACI</name>
<dbReference type="GO" id="GO:0052621">
    <property type="term" value="F:diguanylate cyclase activity"/>
    <property type="evidence" value="ECO:0007669"/>
    <property type="project" value="TreeGrafter"/>
</dbReference>
<dbReference type="PROSITE" id="PS50887">
    <property type="entry name" value="GGDEF"/>
    <property type="match status" value="1"/>
</dbReference>
<dbReference type="FunFam" id="3.30.70.270:FF:000001">
    <property type="entry name" value="Diguanylate cyclase domain protein"/>
    <property type="match status" value="1"/>
</dbReference>
<dbReference type="RefSeq" id="WP_071319278.1">
    <property type="nucleotide sequence ID" value="NZ_CP063356.2"/>
</dbReference>
<evidence type="ECO:0000259" key="2">
    <source>
        <dbReference type="PROSITE" id="PS50887"/>
    </source>
</evidence>
<dbReference type="InterPro" id="IPR043128">
    <property type="entry name" value="Rev_trsase/Diguanyl_cyclase"/>
</dbReference>
<feature type="transmembrane region" description="Helical" evidence="1">
    <location>
        <begin position="30"/>
        <end position="49"/>
    </location>
</feature>
<keyword evidence="1" id="KW-0812">Transmembrane</keyword>
<evidence type="ECO:0000256" key="1">
    <source>
        <dbReference type="SAM" id="Phobius"/>
    </source>
</evidence>
<sequence>MKHVGRRISLILSLVVLLVAIVYVDITKSSFLLLLCINQIVFLFVGIRYDQTKTKAERDHLTNLYNRVFISERLPKLLKKKSNLAVCIVDIDCFKSINDSHGHHVGDDVIKRIAYILESETRKADFVVRWGGDEFLIIAPNLNNEFLISLNGRINRRLELISQQYGFPICVSMGIATCAGDRDIEAMIQLADENMYSRKREKQNRLNPHYL</sequence>
<proteinExistence type="predicted"/>
<dbReference type="PANTHER" id="PTHR45138">
    <property type="entry name" value="REGULATORY COMPONENTS OF SENSORY TRANSDUCTION SYSTEM"/>
    <property type="match status" value="1"/>
</dbReference>
<keyword evidence="1" id="KW-0472">Membrane</keyword>
<gene>
    <name evidence="4" type="ORF">AWH56_023840</name>
    <name evidence="3" type="ORF">AWH56_23095</name>
</gene>
<reference evidence="4 5" key="3">
    <citation type="journal article" date="2019" name="Int. J. Syst. Evol. Microbiol.">
        <title>Anaerobacillus isosaccharinicus sp. nov., an alkaliphilic bacterium which degrades isosaccharinic acid.</title>
        <authorList>
            <person name="Bassil N.M."/>
            <person name="Lloyd J.R."/>
        </authorList>
    </citation>
    <scope>NUCLEOTIDE SEQUENCE [LARGE SCALE GENOMIC DNA]</scope>
    <source>
        <strain evidence="4 5">NB2006</strain>
    </source>
</reference>
<dbReference type="KEGG" id="aia:AWH56_023840"/>
<dbReference type="InterPro" id="IPR000160">
    <property type="entry name" value="GGDEF_dom"/>
</dbReference>
<protein>
    <submittedName>
        <fullName evidence="4">GGDEF domain-containing protein</fullName>
    </submittedName>
</protein>
<keyword evidence="5" id="KW-1185">Reference proteome</keyword>
<reference evidence="3 5" key="1">
    <citation type="submission" date="2016-10" db="EMBL/GenBank/DDBJ databases">
        <title>Draft genome sequences of four alkaliphilic bacteria belonging to the Anaerobacillus genus.</title>
        <authorList>
            <person name="Bassil N.M."/>
            <person name="Lloyd J.R."/>
        </authorList>
    </citation>
    <scope>NUCLEOTIDE SEQUENCE [LARGE SCALE GENOMIC DNA]</scope>
    <source>
        <strain evidence="3 5">NB2006</strain>
    </source>
</reference>
<evidence type="ECO:0000313" key="4">
    <source>
        <dbReference type="EMBL" id="QOY35660.1"/>
    </source>
</evidence>
<reference evidence="4" key="4">
    <citation type="submission" date="2020-10" db="EMBL/GenBank/DDBJ databases">
        <authorList>
            <person name="Bassil N.M."/>
            <person name="Lloyd J.R."/>
        </authorList>
    </citation>
    <scope>NUCLEOTIDE SEQUENCE</scope>
    <source>
        <strain evidence="4">NB2006</strain>
    </source>
</reference>
<reference evidence="4 5" key="2">
    <citation type="journal article" date="2017" name="Genome Announc.">
        <title>Draft Genome Sequences of Four Alkaliphilic Bacteria Belonging to the Anaerobacillus Genus.</title>
        <authorList>
            <person name="Bassil N.M."/>
            <person name="Lloyd J.R."/>
        </authorList>
    </citation>
    <scope>NUCLEOTIDE SEQUENCE [LARGE SCALE GENOMIC DNA]</scope>
    <source>
        <strain evidence="4 5">NB2006</strain>
    </source>
</reference>
<dbReference type="Gene3D" id="3.30.70.270">
    <property type="match status" value="1"/>
</dbReference>
<dbReference type="PANTHER" id="PTHR45138:SF9">
    <property type="entry name" value="DIGUANYLATE CYCLASE DGCM-RELATED"/>
    <property type="match status" value="1"/>
</dbReference>
<organism evidence="3 5">
    <name type="scientific">Anaerobacillus isosaccharinicus</name>
    <dbReference type="NCBI Taxonomy" id="1532552"/>
    <lineage>
        <taxon>Bacteria</taxon>
        <taxon>Bacillati</taxon>
        <taxon>Bacillota</taxon>
        <taxon>Bacilli</taxon>
        <taxon>Bacillales</taxon>
        <taxon>Bacillaceae</taxon>
        <taxon>Anaerobacillus</taxon>
    </lineage>
</organism>
<evidence type="ECO:0000313" key="5">
    <source>
        <dbReference type="Proteomes" id="UP000180175"/>
    </source>
</evidence>
<dbReference type="SMART" id="SM00267">
    <property type="entry name" value="GGDEF"/>
    <property type="match status" value="1"/>
</dbReference>